<dbReference type="GO" id="GO:0001156">
    <property type="term" value="F:TFIIIC-class transcription factor complex binding"/>
    <property type="evidence" value="ECO:0007669"/>
    <property type="project" value="TreeGrafter"/>
</dbReference>
<dbReference type="GeneID" id="130494480"/>
<feature type="compositionally biased region" description="Low complexity" evidence="1">
    <location>
        <begin position="33"/>
        <end position="43"/>
    </location>
</feature>
<feature type="region of interest" description="Disordered" evidence="1">
    <location>
        <begin position="212"/>
        <end position="348"/>
    </location>
</feature>
<evidence type="ECO:0000259" key="2">
    <source>
        <dbReference type="SMART" id="SM00717"/>
    </source>
</evidence>
<gene>
    <name evidence="4 5" type="primary">LOC130494480</name>
</gene>
<dbReference type="InterPro" id="IPR039467">
    <property type="entry name" value="TFIIIB_B''_Myb"/>
</dbReference>
<feature type="region of interest" description="Disordered" evidence="1">
    <location>
        <begin position="520"/>
        <end position="601"/>
    </location>
</feature>
<feature type="compositionally biased region" description="Basic residues" evidence="1">
    <location>
        <begin position="326"/>
        <end position="338"/>
    </location>
</feature>
<evidence type="ECO:0000256" key="1">
    <source>
        <dbReference type="SAM" id="MobiDB-lite"/>
    </source>
</evidence>
<proteinExistence type="predicted"/>
<dbReference type="Proteomes" id="UP000504610">
    <property type="component" value="Chromosome 8"/>
</dbReference>
<dbReference type="RefSeq" id="XP_056849100.1">
    <property type="nucleotide sequence ID" value="XM_056993120.1"/>
</dbReference>
<feature type="compositionally biased region" description="Acidic residues" evidence="1">
    <location>
        <begin position="579"/>
        <end position="593"/>
    </location>
</feature>
<dbReference type="Pfam" id="PF15963">
    <property type="entry name" value="Myb_DNA-bind_7"/>
    <property type="match status" value="1"/>
</dbReference>
<feature type="region of interest" description="Disordered" evidence="1">
    <location>
        <begin position="116"/>
        <end position="140"/>
    </location>
</feature>
<dbReference type="SMART" id="SM00717">
    <property type="entry name" value="SANT"/>
    <property type="match status" value="1"/>
</dbReference>
<reference evidence="3" key="1">
    <citation type="journal article" date="2019" name="Database">
        <title>The radish genome database (RadishGD): an integrated information resource for radish genomics.</title>
        <authorList>
            <person name="Yu H.J."/>
            <person name="Baek S."/>
            <person name="Lee Y.J."/>
            <person name="Cho A."/>
            <person name="Mun J.H."/>
        </authorList>
    </citation>
    <scope>NUCLEOTIDE SEQUENCE [LARGE SCALE GENOMIC DNA]</scope>
    <source>
        <strain evidence="3">cv. WK10039</strain>
    </source>
</reference>
<dbReference type="OrthoDB" id="272624at2759"/>
<dbReference type="GO" id="GO:0070898">
    <property type="term" value="P:RNA polymerase III preinitiation complex assembly"/>
    <property type="evidence" value="ECO:0007669"/>
    <property type="project" value="TreeGrafter"/>
</dbReference>
<feature type="compositionally biased region" description="Basic and acidic residues" evidence="1">
    <location>
        <begin position="557"/>
        <end position="568"/>
    </location>
</feature>
<dbReference type="SUPFAM" id="SSF46689">
    <property type="entry name" value="Homeodomain-like"/>
    <property type="match status" value="1"/>
</dbReference>
<dbReference type="KEGG" id="rsz:130494480"/>
<dbReference type="RefSeq" id="XP_056849101.1">
    <property type="nucleotide sequence ID" value="XM_056993121.1"/>
</dbReference>
<organism evidence="3 5">
    <name type="scientific">Raphanus sativus</name>
    <name type="common">Radish</name>
    <name type="synonym">Raphanus raphanistrum var. sativus</name>
    <dbReference type="NCBI Taxonomy" id="3726"/>
    <lineage>
        <taxon>Eukaryota</taxon>
        <taxon>Viridiplantae</taxon>
        <taxon>Streptophyta</taxon>
        <taxon>Embryophyta</taxon>
        <taxon>Tracheophyta</taxon>
        <taxon>Spermatophyta</taxon>
        <taxon>Magnoliopsida</taxon>
        <taxon>eudicotyledons</taxon>
        <taxon>Gunneridae</taxon>
        <taxon>Pentapetalae</taxon>
        <taxon>rosids</taxon>
        <taxon>malvids</taxon>
        <taxon>Brassicales</taxon>
        <taxon>Brassicaceae</taxon>
        <taxon>Brassiceae</taxon>
        <taxon>Raphanus</taxon>
    </lineage>
</organism>
<evidence type="ECO:0000313" key="5">
    <source>
        <dbReference type="RefSeq" id="XP_056849101.1"/>
    </source>
</evidence>
<accession>A0A6J0KU39</accession>
<dbReference type="GO" id="GO:0000126">
    <property type="term" value="C:transcription factor TFIIIB complex"/>
    <property type="evidence" value="ECO:0007669"/>
    <property type="project" value="TreeGrafter"/>
</dbReference>
<dbReference type="AlphaFoldDB" id="A0A6J0KU39"/>
<evidence type="ECO:0000313" key="4">
    <source>
        <dbReference type="RefSeq" id="XP_056849100.1"/>
    </source>
</evidence>
<feature type="compositionally biased region" description="Basic and acidic residues" evidence="1">
    <location>
        <begin position="248"/>
        <end position="263"/>
    </location>
</feature>
<feature type="compositionally biased region" description="Low complexity" evidence="1">
    <location>
        <begin position="53"/>
        <end position="69"/>
    </location>
</feature>
<dbReference type="InterPro" id="IPR009057">
    <property type="entry name" value="Homeodomain-like_sf"/>
</dbReference>
<protein>
    <submittedName>
        <fullName evidence="4 5">Uncharacterized protein LOC130494480 isoform X1</fullName>
    </submittedName>
</protein>
<keyword evidence="3" id="KW-1185">Reference proteome</keyword>
<feature type="domain" description="Myb-like" evidence="2">
    <location>
        <begin position="440"/>
        <end position="493"/>
    </location>
</feature>
<feature type="compositionally biased region" description="Basic residues" evidence="1">
    <location>
        <begin position="305"/>
        <end position="316"/>
    </location>
</feature>
<sequence>MDLDFDDEPAAPTARAGARFKPKGRPQPKKKQVSVSTSQQTTTLSSDAAAKETVLSTQSKDSSSSTYPTNVSTSETIVVPDGRGTISQSTMGTISKENLDVFSGVSVLRACTKVNSEGKRCEDGTEAAAPACPDDPRRQDSATFRDFVTHETDELINAETQRMQTGEEGEECHWNMETLDIVQEEGMTSAYEQHTGKFQPKPRLLDTVIEEEPESHYSVDDTMDAANQSEFMVNEESRNGEFNTDSTSHGDHQEEHNIPEVPRETAPGVLEQEHHVVPPTSNNDTVMGEGEPQSNEAEPCTTDKKGKKKRVRKKKTTTSEEEPEKKKKFKHSSRRQKNRTLEKELLETPDDQIPKLPIKDMIRLVQYREKLEKKEAKGAPVVPPTQESNTQASEFNNYYSQGFDAEVEDEFGMEEGENQETYVVKPDSPVNYHSYMNKTPRTRWSKQDTQLFYEGIQQFGSNLLMVQRLFRSPERPKRTHHQIKLKFKLEERKNPLKLDDALSTRSKDLSLYHNVLKDLEEEAAAKKEGEEEEEEEGEGEEAGEEAETTTDGPENEEPTKTEETERAGDGVTGVKESDGGDECDDNEGDDDDFWNSYKSEM</sequence>
<feature type="compositionally biased region" description="Acidic residues" evidence="1">
    <location>
        <begin position="530"/>
        <end position="556"/>
    </location>
</feature>
<dbReference type="InterPro" id="IPR001005">
    <property type="entry name" value="SANT/Myb"/>
</dbReference>
<feature type="compositionally biased region" description="Basic and acidic residues" evidence="1">
    <location>
        <begin position="520"/>
        <end position="529"/>
    </location>
</feature>
<dbReference type="PANTHER" id="PTHR22929:SF0">
    <property type="entry name" value="TRANSCRIPTION FACTOR TFIIIB COMPONENT B'' HOMOLOG"/>
    <property type="match status" value="1"/>
</dbReference>
<dbReference type="PANTHER" id="PTHR22929">
    <property type="entry name" value="RNA POLYMERASE III TRANSCRIPTION INITIATION FACTOR B"/>
    <property type="match status" value="1"/>
</dbReference>
<reference evidence="4 5" key="2">
    <citation type="submission" date="2025-04" db="UniProtKB">
        <authorList>
            <consortium name="RefSeq"/>
        </authorList>
    </citation>
    <scope>IDENTIFICATION</scope>
    <source>
        <tissue evidence="4 5">Leaf</tissue>
    </source>
</reference>
<evidence type="ECO:0000313" key="3">
    <source>
        <dbReference type="Proteomes" id="UP000504610"/>
    </source>
</evidence>
<name>A0A6J0KU39_RAPSA</name>
<feature type="compositionally biased region" description="Basic residues" evidence="1">
    <location>
        <begin position="18"/>
        <end position="32"/>
    </location>
</feature>
<feature type="region of interest" description="Disordered" evidence="1">
    <location>
        <begin position="1"/>
        <end position="90"/>
    </location>
</feature>